<comment type="caution">
    <text evidence="3">The sequence shown here is derived from an EMBL/GenBank/DDBJ whole genome shotgun (WGS) entry which is preliminary data.</text>
</comment>
<feature type="domain" description="Nuclear respiratory factor 1 NLS/DNA-binding dimerisation" evidence="2">
    <location>
        <begin position="38"/>
        <end position="126"/>
    </location>
</feature>
<feature type="compositionally biased region" description="Polar residues" evidence="1">
    <location>
        <begin position="349"/>
        <end position="359"/>
    </location>
</feature>
<feature type="compositionally biased region" description="Basic and acidic residues" evidence="1">
    <location>
        <begin position="339"/>
        <end position="348"/>
    </location>
</feature>
<name>A0AAN9Z4C6_9ORTH</name>
<organism evidence="3 4">
    <name type="scientific">Gryllus longicercus</name>
    <dbReference type="NCBI Taxonomy" id="2509291"/>
    <lineage>
        <taxon>Eukaryota</taxon>
        <taxon>Metazoa</taxon>
        <taxon>Ecdysozoa</taxon>
        <taxon>Arthropoda</taxon>
        <taxon>Hexapoda</taxon>
        <taxon>Insecta</taxon>
        <taxon>Pterygota</taxon>
        <taxon>Neoptera</taxon>
        <taxon>Polyneoptera</taxon>
        <taxon>Orthoptera</taxon>
        <taxon>Ensifera</taxon>
        <taxon>Gryllidea</taxon>
        <taxon>Grylloidea</taxon>
        <taxon>Gryllidae</taxon>
        <taxon>Gryllinae</taxon>
        <taxon>Gryllus</taxon>
    </lineage>
</organism>
<keyword evidence="4" id="KW-1185">Reference proteome</keyword>
<evidence type="ECO:0000259" key="2">
    <source>
        <dbReference type="Pfam" id="PF10491"/>
    </source>
</evidence>
<proteinExistence type="predicted"/>
<reference evidence="3 4" key="1">
    <citation type="submission" date="2024-03" db="EMBL/GenBank/DDBJ databases">
        <title>The genome assembly and annotation of the cricket Gryllus longicercus Weissman &amp; Gray.</title>
        <authorList>
            <person name="Szrajer S."/>
            <person name="Gray D."/>
            <person name="Ylla G."/>
        </authorList>
    </citation>
    <scope>NUCLEOTIDE SEQUENCE [LARGE SCALE GENOMIC DNA]</scope>
    <source>
        <strain evidence="3">DAG 2021-001</strain>
        <tissue evidence="3">Whole body minus gut</tissue>
    </source>
</reference>
<evidence type="ECO:0000256" key="1">
    <source>
        <dbReference type="SAM" id="MobiDB-lite"/>
    </source>
</evidence>
<dbReference type="Proteomes" id="UP001378592">
    <property type="component" value="Unassembled WGS sequence"/>
</dbReference>
<sequence>MKMEVCNLKSVQRVVNFTLDDGKELEVGHSDALIPGVTMICDLPLLFRNGFPTCLENLTVGQLEKFVPFMIKCSGVPPQIKPKWWPDELYPSKLTKISGMSDKNWLSYLKRLVLHCYSYHGCEYALKLCTDLSHKCHSMKRTSECGVENSSSQVYKVPRGMPATRRSTKSRCNLEYNRDSRSTKNALKRIADNGHERNKSPEQIYLCDYCDSEFRVSNEIRAHEKLCTEKNISKAPLPGYIRKKNQNRYTLRNNNEPNMQNITSMARSGPGVPSNVDSISSVTIKSLLETHSKPREPCKSCGNLFVSTKLLSDHESICLKQQLLLARFLSTSSNTIPSSKKDKREQLSSRHNLSSTNTFPEADSTPLRKKRMKLLPREAGQSNFKDVSQNEIFLCDKCDQEFTSFTDIQRHEATGCGMMRELTPSPVSEGAHELPAEENFMRYFELTPSCQSQSTFRPIARSTFRSKRFLGNPMRYSAIPISSPLGSLIHGTQIPTSSILTKIEKVERYCSANPTSTFGLEETNAAPEWRISWKEQTKNVIHEIAHSYIYPSKRWWKMPELWNTQMKIKQRNSELMARCKSVQIRLWKMTTRDIELYTACRTVRPIVKKLTNEEIRLFTNL</sequence>
<dbReference type="EMBL" id="JAZDUA010000211">
    <property type="protein sequence ID" value="KAK7864076.1"/>
    <property type="molecule type" value="Genomic_DNA"/>
</dbReference>
<evidence type="ECO:0000313" key="4">
    <source>
        <dbReference type="Proteomes" id="UP001378592"/>
    </source>
</evidence>
<dbReference type="Pfam" id="PF10491">
    <property type="entry name" value="Nrf1_DNA-bind"/>
    <property type="match status" value="1"/>
</dbReference>
<dbReference type="AlphaFoldDB" id="A0AAN9Z4C6"/>
<feature type="region of interest" description="Disordered" evidence="1">
    <location>
        <begin position="334"/>
        <end position="368"/>
    </location>
</feature>
<protein>
    <recommendedName>
        <fullName evidence="2">Nuclear respiratory factor 1 NLS/DNA-binding dimerisation domain-containing protein</fullName>
    </recommendedName>
</protein>
<gene>
    <name evidence="3" type="ORF">R5R35_002721</name>
</gene>
<accession>A0AAN9Z4C6</accession>
<evidence type="ECO:0000313" key="3">
    <source>
        <dbReference type="EMBL" id="KAK7864076.1"/>
    </source>
</evidence>
<dbReference type="InterPro" id="IPR019525">
    <property type="entry name" value="Nrf1_NLS/DNA-bd_dimer"/>
</dbReference>